<accession>A0ABU3KJ98</accession>
<dbReference type="Proteomes" id="UP001321700">
    <property type="component" value="Unassembled WGS sequence"/>
</dbReference>
<proteinExistence type="predicted"/>
<evidence type="ECO:0000313" key="2">
    <source>
        <dbReference type="EMBL" id="MDT7517849.1"/>
    </source>
</evidence>
<organism evidence="2 3">
    <name type="scientific">Rhodoferax potami</name>
    <dbReference type="NCBI Taxonomy" id="3068338"/>
    <lineage>
        <taxon>Bacteria</taxon>
        <taxon>Pseudomonadati</taxon>
        <taxon>Pseudomonadota</taxon>
        <taxon>Betaproteobacteria</taxon>
        <taxon>Burkholderiales</taxon>
        <taxon>Comamonadaceae</taxon>
        <taxon>Rhodoferax</taxon>
    </lineage>
</organism>
<keyword evidence="3" id="KW-1185">Reference proteome</keyword>
<keyword evidence="1" id="KW-0732">Signal</keyword>
<dbReference type="RefSeq" id="WP_313873649.1">
    <property type="nucleotide sequence ID" value="NZ_JAVBIK010000001.1"/>
</dbReference>
<feature type="chain" id="PRO_5045292207" evidence="1">
    <location>
        <begin position="23"/>
        <end position="158"/>
    </location>
</feature>
<comment type="caution">
    <text evidence="2">The sequence shown here is derived from an EMBL/GenBank/DDBJ whole genome shotgun (WGS) entry which is preliminary data.</text>
</comment>
<dbReference type="EMBL" id="JAVBIK010000001">
    <property type="protein sequence ID" value="MDT7517849.1"/>
    <property type="molecule type" value="Genomic_DNA"/>
</dbReference>
<reference evidence="2 3" key="1">
    <citation type="submission" date="2023-08" db="EMBL/GenBank/DDBJ databases">
        <title>Rhodoferax potami sp. nov. and Rhodoferax mekongensis sp. nov., isolated from the Mekong River in Thailand.</title>
        <authorList>
            <person name="Kitikhun S."/>
            <person name="Charoenyingcharoen P."/>
            <person name="Siriarchawattana P."/>
            <person name="Likhitrattanapisal S."/>
            <person name="Nilsakha T."/>
            <person name="Chanpet A."/>
            <person name="Rattanawaree P."/>
            <person name="Ingsriswang S."/>
        </authorList>
    </citation>
    <scope>NUCLEOTIDE SEQUENCE [LARGE SCALE GENOMIC DNA]</scope>
    <source>
        <strain evidence="2 3">TBRC 17660</strain>
    </source>
</reference>
<protein>
    <submittedName>
        <fullName evidence="2">YHS domain-containing (Seleno)protein</fullName>
    </submittedName>
</protein>
<evidence type="ECO:0000313" key="3">
    <source>
        <dbReference type="Proteomes" id="UP001321700"/>
    </source>
</evidence>
<name>A0ABU3KJ98_9BURK</name>
<dbReference type="NCBIfam" id="NF041384">
    <property type="entry name" value="YHS_seleno_dom"/>
    <property type="match status" value="1"/>
</dbReference>
<sequence>MKTLLIRCAALLLAALATMVHAAEPVSTGWMSGAAIGGKDAVSYHSPEAKASHQVVEGSSTFTVQYLGVPWRFASKASADKFAANPAAYAPQYNGHCSNGLSLGEGLIPTSGSVWEFFDNKLHLFYAERGRQRWLNGDWKAYRQQADKAWQEILAAKR</sequence>
<feature type="signal peptide" evidence="1">
    <location>
        <begin position="1"/>
        <end position="22"/>
    </location>
</feature>
<evidence type="ECO:0000256" key="1">
    <source>
        <dbReference type="SAM" id="SignalP"/>
    </source>
</evidence>
<gene>
    <name evidence="2" type="ORF">RAE19_03695</name>
</gene>